<comment type="caution">
    <text evidence="2">The sequence shown here is derived from an EMBL/GenBank/DDBJ whole genome shotgun (WGS) entry which is preliminary data.</text>
</comment>
<evidence type="ECO:0000313" key="3">
    <source>
        <dbReference type="Proteomes" id="UP001363622"/>
    </source>
</evidence>
<proteinExistence type="predicted"/>
<dbReference type="EMBL" id="JBBPHU010000013">
    <property type="protein sequence ID" value="KAK7510839.1"/>
    <property type="molecule type" value="Genomic_DNA"/>
</dbReference>
<evidence type="ECO:0000256" key="1">
    <source>
        <dbReference type="SAM" id="MobiDB-lite"/>
    </source>
</evidence>
<organism evidence="2 3">
    <name type="scientific">Phyllosticta citriasiana</name>
    <dbReference type="NCBI Taxonomy" id="595635"/>
    <lineage>
        <taxon>Eukaryota</taxon>
        <taxon>Fungi</taxon>
        <taxon>Dikarya</taxon>
        <taxon>Ascomycota</taxon>
        <taxon>Pezizomycotina</taxon>
        <taxon>Dothideomycetes</taxon>
        <taxon>Dothideomycetes incertae sedis</taxon>
        <taxon>Botryosphaeriales</taxon>
        <taxon>Phyllostictaceae</taxon>
        <taxon>Phyllosticta</taxon>
    </lineage>
</organism>
<sequence>MSTAQILYGLLGWDAEINKLENEEEEGDHHHSPTQTQKTWDLPDWSIGPDTASRESESGASSESTPSKPVKSKSAASASNGQSSKNTSGSQPAEGVSADLEDSPPASTSRDVGSSSTPKMPNNGEDSKPSPG</sequence>
<feature type="compositionally biased region" description="Basic and acidic residues" evidence="1">
    <location>
        <begin position="19"/>
        <end position="31"/>
    </location>
</feature>
<accession>A0ABR1KB12</accession>
<feature type="compositionally biased region" description="Low complexity" evidence="1">
    <location>
        <begin position="58"/>
        <end position="85"/>
    </location>
</feature>
<gene>
    <name evidence="2" type="ORF">IWZ03DRAFT_426635</name>
</gene>
<feature type="compositionally biased region" description="Polar residues" evidence="1">
    <location>
        <begin position="105"/>
        <end position="120"/>
    </location>
</feature>
<evidence type="ECO:0000313" key="2">
    <source>
        <dbReference type="EMBL" id="KAK7510839.1"/>
    </source>
</evidence>
<name>A0ABR1KB12_9PEZI</name>
<feature type="region of interest" description="Disordered" evidence="1">
    <location>
        <begin position="19"/>
        <end position="132"/>
    </location>
</feature>
<reference evidence="2 3" key="1">
    <citation type="submission" date="2024-04" db="EMBL/GenBank/DDBJ databases">
        <title>Phyllosticta paracitricarpa is synonymous to the EU quarantine fungus P. citricarpa based on phylogenomic analyses.</title>
        <authorList>
            <consortium name="Lawrence Berkeley National Laboratory"/>
            <person name="Van Ingen-Buijs V.A."/>
            <person name="Van Westerhoven A.C."/>
            <person name="Haridas S."/>
            <person name="Skiadas P."/>
            <person name="Martin F."/>
            <person name="Groenewald J.Z."/>
            <person name="Crous P.W."/>
            <person name="Seidl M.F."/>
        </authorList>
    </citation>
    <scope>NUCLEOTIDE SEQUENCE [LARGE SCALE GENOMIC DNA]</scope>
    <source>
        <strain evidence="2 3">CBS 123371</strain>
    </source>
</reference>
<dbReference type="Proteomes" id="UP001363622">
    <property type="component" value="Unassembled WGS sequence"/>
</dbReference>
<keyword evidence="3" id="KW-1185">Reference proteome</keyword>
<protein>
    <submittedName>
        <fullName evidence="2">Uncharacterized protein</fullName>
    </submittedName>
</protein>